<evidence type="ECO:0000313" key="2">
    <source>
        <dbReference type="Proteomes" id="UP001139981"/>
    </source>
</evidence>
<reference evidence="1" key="1">
    <citation type="submission" date="2022-07" db="EMBL/GenBank/DDBJ databases">
        <title>Phylogenomic reconstructions and comparative analyses of Kickxellomycotina fungi.</title>
        <authorList>
            <person name="Reynolds N.K."/>
            <person name="Stajich J.E."/>
            <person name="Barry K."/>
            <person name="Grigoriev I.V."/>
            <person name="Crous P."/>
            <person name="Smith M.E."/>
        </authorList>
    </citation>
    <scope>NUCLEOTIDE SEQUENCE</scope>
    <source>
        <strain evidence="1">CBS 190363</strain>
    </source>
</reference>
<dbReference type="Proteomes" id="UP001139981">
    <property type="component" value="Unassembled WGS sequence"/>
</dbReference>
<comment type="caution">
    <text evidence="1">The sequence shown here is derived from an EMBL/GenBank/DDBJ whole genome shotgun (WGS) entry which is preliminary data.</text>
</comment>
<sequence length="436" mass="46782">MSQLPPPRPGRPTGKLHQDPIMQEARKRARVLRNRAAAQLSREKKRHHLEQLEEENAELHEKNDELEERLSKAEENNAELSARLDDLTRQLRGFEAILLSAQKQQQQQQSALTPPLMDWTSIASPLAASPLHTPLRSASQASISPVDSSFVYPNAVSAASPATSVTFSQSTSVPSPDMSSASTSLLSAMPGSTVTSSAILKPASAALGLFPNVAMSSDLSGKGLSESAALAQSGAHIYCVVPDSQQRRPLPHIESICRKLKLRQQSSAIAALETRTSTSSSKNWGQRLVDMAVSTVLLASAQSSPQVLWTIFCSLYWILSQSGGWLSRHQLSRMARGILASPLRATDGSVSALGKSFGTTSSGGRDRGLASIAQVSAWLAPGSRTAMALCRVVGNEPVDDVRAFVLQLRMAAHTAHGSKHHVRSVLDKQAALSYPP</sequence>
<name>A0ACC1M6K0_9FUNG</name>
<proteinExistence type="predicted"/>
<organism evidence="1 2">
    <name type="scientific">Coemansia aciculifera</name>
    <dbReference type="NCBI Taxonomy" id="417176"/>
    <lineage>
        <taxon>Eukaryota</taxon>
        <taxon>Fungi</taxon>
        <taxon>Fungi incertae sedis</taxon>
        <taxon>Zoopagomycota</taxon>
        <taxon>Kickxellomycotina</taxon>
        <taxon>Kickxellomycetes</taxon>
        <taxon>Kickxellales</taxon>
        <taxon>Kickxellaceae</taxon>
        <taxon>Coemansia</taxon>
    </lineage>
</organism>
<dbReference type="EMBL" id="JANBVB010000114">
    <property type="protein sequence ID" value="KAJ2897496.1"/>
    <property type="molecule type" value="Genomic_DNA"/>
</dbReference>
<accession>A0ACC1M6K0</accession>
<gene>
    <name evidence="1" type="ORF">IWW38_001705</name>
</gene>
<keyword evidence="2" id="KW-1185">Reference proteome</keyword>
<protein>
    <submittedName>
        <fullName evidence="1">Uncharacterized protein</fullName>
    </submittedName>
</protein>
<evidence type="ECO:0000313" key="1">
    <source>
        <dbReference type="EMBL" id="KAJ2897496.1"/>
    </source>
</evidence>